<feature type="transmembrane region" description="Helical" evidence="11">
    <location>
        <begin position="619"/>
        <end position="639"/>
    </location>
</feature>
<feature type="transmembrane region" description="Helical" evidence="11">
    <location>
        <begin position="494"/>
        <end position="516"/>
    </location>
</feature>
<keyword evidence="5 11" id="KW-0812">Transmembrane</keyword>
<dbReference type="InterPro" id="IPR003568">
    <property type="entry name" value="Cyt_c_biogenesis_CcmF"/>
</dbReference>
<evidence type="ECO:0000256" key="11">
    <source>
        <dbReference type="SAM" id="Phobius"/>
    </source>
</evidence>
<dbReference type="Pfam" id="PF01578">
    <property type="entry name" value="Cytochrom_C_asm"/>
    <property type="match status" value="1"/>
</dbReference>
<accession>A0ABS1E793</accession>
<evidence type="ECO:0000313" key="14">
    <source>
        <dbReference type="EMBL" id="MBK1726266.1"/>
    </source>
</evidence>
<dbReference type="PANTHER" id="PTHR43653:SF1">
    <property type="entry name" value="CYTOCHROME C-TYPE BIOGENESIS PROTEIN CCMF"/>
    <property type="match status" value="1"/>
</dbReference>
<reference evidence="14 15" key="1">
    <citation type="journal article" date="2020" name="Microorganisms">
        <title>Osmotic Adaptation and Compatible Solute Biosynthesis of Phototrophic Bacteria as Revealed from Genome Analyses.</title>
        <authorList>
            <person name="Imhoff J.F."/>
            <person name="Rahn T."/>
            <person name="Kunzel S."/>
            <person name="Keller A."/>
            <person name="Neulinger S.C."/>
        </authorList>
    </citation>
    <scope>NUCLEOTIDE SEQUENCE [LARGE SCALE GENOMIC DNA]</scope>
    <source>
        <strain evidence="14 15">DSM 15116</strain>
    </source>
</reference>
<dbReference type="NCBIfam" id="TIGR00353">
    <property type="entry name" value="nrfE"/>
    <property type="match status" value="1"/>
</dbReference>
<keyword evidence="15" id="KW-1185">Reference proteome</keyword>
<keyword evidence="6" id="KW-0201">Cytochrome c-type biogenesis</keyword>
<dbReference type="Pfam" id="PF16327">
    <property type="entry name" value="CcmF_C"/>
    <property type="match status" value="1"/>
</dbReference>
<dbReference type="NCBIfam" id="NF007691">
    <property type="entry name" value="PRK10369.1"/>
    <property type="match status" value="1"/>
</dbReference>
<comment type="caution">
    <text evidence="14">The sequence shown here is derived from an EMBL/GenBank/DDBJ whole genome shotgun (WGS) entry which is preliminary data.</text>
</comment>
<feature type="transmembrane region" description="Helical" evidence="11">
    <location>
        <begin position="312"/>
        <end position="331"/>
    </location>
</feature>
<evidence type="ECO:0000256" key="1">
    <source>
        <dbReference type="ARBA" id="ARBA00004429"/>
    </source>
</evidence>
<dbReference type="PRINTS" id="PR01411">
    <property type="entry name" value="CCMFBIOGNSIS"/>
</dbReference>
<keyword evidence="4" id="KW-0997">Cell inner membrane</keyword>
<evidence type="ECO:0000256" key="8">
    <source>
        <dbReference type="ARBA" id="ARBA00023136"/>
    </source>
</evidence>
<evidence type="ECO:0000259" key="13">
    <source>
        <dbReference type="Pfam" id="PF16327"/>
    </source>
</evidence>
<evidence type="ECO:0000256" key="2">
    <source>
        <dbReference type="ARBA" id="ARBA00009186"/>
    </source>
</evidence>
<sequence length="679" mass="73382">MLGELGNFTLILAFCLALIQALLPLTGTLVGDRRLMAAGRSLAVGQLVFLGLAYIMLTLAFVANDLSIRYVAENSNAALPLIYKLTGVWGGHEGSMLLWALMLSIWNVAVAFFSRALSLEMLARVLAVLGTVAAAFLAFTAFTSNPFARVFPAPAQGADLNPLLQDPGMIIHPPLLFIGYTGLAVAFAFAMAALLGGRLDAAWARWSRPWTTVAWAFLTLGIGVGAWWSYYELGWGGYWAWDPVENASLIPWLTATALLHSLAVTEKRGGFKVWTLMLAIVSFALTVMGAFIVRSGVMSSVHAFASDPDRGVFILAILAATLLGSLALYAWRAPRIGLGGAFGWYSRESLLLANNVLLTVASAAVLIGTLYPLAVEALGIGKISVGPPYFDAVFMPLMLPLLFLIGIGPVVSWKRSSPSETYRQMRWALAISVLVGVLWPLTMAAWKPLTALGLALVTWILLSAAIDLGKRIARRRRSQGTAKALAAALQPSFIGMHTAHAGFAIVVMAIAMVGSYEQERDVHLKPGESASLGEYTFTLRDSSQLRGPNYDARQATVELAYGGRQIDTLRPQLRTYDAQPRMPMRQASLNRGVFRDIYVTLGSRVQEGGWTMRLYRKPYMFWMWLGGVVMALGGFLAAADRRYRMAPAAQRGEAGQPAAPAPGPGPAATAATMHSEVRR</sequence>
<feature type="transmembrane region" description="Helical" evidence="11">
    <location>
        <begin position="452"/>
        <end position="473"/>
    </location>
</feature>
<feature type="domain" description="Cytochrome c-type biogenesis protein CcmF C-terminal" evidence="13">
    <location>
        <begin position="315"/>
        <end position="641"/>
    </location>
</feature>
<feature type="transmembrane region" description="Helical" evidence="11">
    <location>
        <begin position="273"/>
        <end position="292"/>
    </location>
</feature>
<keyword evidence="3" id="KW-1003">Cell membrane</keyword>
<gene>
    <name evidence="14" type="ORF">CKO13_04340</name>
</gene>
<feature type="domain" description="Cytochrome c assembly protein" evidence="12">
    <location>
        <begin position="89"/>
        <end position="295"/>
    </location>
</feature>
<comment type="function">
    <text evidence="9">Required for the biogenesis of c-type cytochromes. Possible subunit of a heme lyase.</text>
</comment>
<dbReference type="InterPro" id="IPR002541">
    <property type="entry name" value="Cyt_c_assembly"/>
</dbReference>
<organism evidence="14 15">
    <name type="scientific">Halorhodospira neutriphila</name>
    <dbReference type="NCBI Taxonomy" id="168379"/>
    <lineage>
        <taxon>Bacteria</taxon>
        <taxon>Pseudomonadati</taxon>
        <taxon>Pseudomonadota</taxon>
        <taxon>Gammaproteobacteria</taxon>
        <taxon>Chromatiales</taxon>
        <taxon>Ectothiorhodospiraceae</taxon>
        <taxon>Halorhodospira</taxon>
    </lineage>
</organism>
<evidence type="ECO:0000256" key="5">
    <source>
        <dbReference type="ARBA" id="ARBA00022692"/>
    </source>
</evidence>
<dbReference type="PANTHER" id="PTHR43653">
    <property type="entry name" value="CYTOCHROME C ASSEMBLY PROTEIN-RELATED"/>
    <property type="match status" value="1"/>
</dbReference>
<feature type="transmembrane region" description="Helical" evidence="11">
    <location>
        <begin position="425"/>
        <end position="446"/>
    </location>
</feature>
<dbReference type="PRINTS" id="PR01410">
    <property type="entry name" value="CCBIOGENESIS"/>
</dbReference>
<dbReference type="InterPro" id="IPR003567">
    <property type="entry name" value="Cyt_c_biogenesis"/>
</dbReference>
<keyword evidence="7 11" id="KW-1133">Transmembrane helix</keyword>
<evidence type="ECO:0000256" key="9">
    <source>
        <dbReference type="ARBA" id="ARBA00037230"/>
    </source>
</evidence>
<evidence type="ECO:0000256" key="10">
    <source>
        <dbReference type="SAM" id="MobiDB-lite"/>
    </source>
</evidence>
<proteinExistence type="inferred from homology"/>
<dbReference type="EMBL" id="NRSH01000032">
    <property type="protein sequence ID" value="MBK1726266.1"/>
    <property type="molecule type" value="Genomic_DNA"/>
</dbReference>
<comment type="subcellular location">
    <subcellularLocation>
        <location evidence="1">Cell inner membrane</location>
        <topology evidence="1">Multi-pass membrane protein</topology>
    </subcellularLocation>
</comment>
<feature type="transmembrane region" description="Helical" evidence="11">
    <location>
        <begin position="177"/>
        <end position="197"/>
    </location>
</feature>
<dbReference type="Proteomes" id="UP000738126">
    <property type="component" value="Unassembled WGS sequence"/>
</dbReference>
<feature type="transmembrane region" description="Helical" evidence="11">
    <location>
        <begin position="42"/>
        <end position="63"/>
    </location>
</feature>
<name>A0ABS1E793_9GAMM</name>
<feature type="transmembrane region" description="Helical" evidence="11">
    <location>
        <begin position="209"/>
        <end position="229"/>
    </location>
</feature>
<feature type="transmembrane region" description="Helical" evidence="11">
    <location>
        <begin position="6"/>
        <end position="30"/>
    </location>
</feature>
<evidence type="ECO:0000256" key="7">
    <source>
        <dbReference type="ARBA" id="ARBA00022989"/>
    </source>
</evidence>
<feature type="transmembrane region" description="Helical" evidence="11">
    <location>
        <begin position="96"/>
        <end position="114"/>
    </location>
</feature>
<evidence type="ECO:0000313" key="15">
    <source>
        <dbReference type="Proteomes" id="UP000738126"/>
    </source>
</evidence>
<feature type="transmembrane region" description="Helical" evidence="11">
    <location>
        <begin position="121"/>
        <end position="142"/>
    </location>
</feature>
<feature type="compositionally biased region" description="Low complexity" evidence="10">
    <location>
        <begin position="649"/>
        <end position="658"/>
    </location>
</feature>
<evidence type="ECO:0000256" key="4">
    <source>
        <dbReference type="ARBA" id="ARBA00022519"/>
    </source>
</evidence>
<dbReference type="InterPro" id="IPR032523">
    <property type="entry name" value="CcmF_C"/>
</dbReference>
<keyword evidence="8 11" id="KW-0472">Membrane</keyword>
<evidence type="ECO:0000256" key="6">
    <source>
        <dbReference type="ARBA" id="ARBA00022748"/>
    </source>
</evidence>
<feature type="region of interest" description="Disordered" evidence="10">
    <location>
        <begin position="649"/>
        <end position="679"/>
    </location>
</feature>
<protein>
    <submittedName>
        <fullName evidence="14">C-type cytochrome biogenesis protein CcmF</fullName>
    </submittedName>
</protein>
<feature type="transmembrane region" description="Helical" evidence="11">
    <location>
        <begin position="249"/>
        <end position="266"/>
    </location>
</feature>
<feature type="transmembrane region" description="Helical" evidence="11">
    <location>
        <begin position="393"/>
        <end position="413"/>
    </location>
</feature>
<comment type="similarity">
    <text evidence="2">Belongs to the CcmF/CycK/Ccl1/NrfE/CcsA family.</text>
</comment>
<evidence type="ECO:0000256" key="3">
    <source>
        <dbReference type="ARBA" id="ARBA00022475"/>
    </source>
</evidence>
<evidence type="ECO:0000259" key="12">
    <source>
        <dbReference type="Pfam" id="PF01578"/>
    </source>
</evidence>
<dbReference type="RefSeq" id="WP_200257218.1">
    <property type="nucleotide sequence ID" value="NZ_NRSH01000032.1"/>
</dbReference>
<feature type="transmembrane region" description="Helical" evidence="11">
    <location>
        <begin position="352"/>
        <end position="373"/>
    </location>
</feature>